<dbReference type="InterPro" id="IPR050679">
    <property type="entry name" value="Bact_HTH_transcr_reg"/>
</dbReference>
<dbReference type="CDD" id="cd07377">
    <property type="entry name" value="WHTH_GntR"/>
    <property type="match status" value="1"/>
</dbReference>
<evidence type="ECO:0000256" key="3">
    <source>
        <dbReference type="ARBA" id="ARBA00023163"/>
    </source>
</evidence>
<evidence type="ECO:0000313" key="5">
    <source>
        <dbReference type="EMBL" id="KAA1398029.1"/>
    </source>
</evidence>
<dbReference type="SUPFAM" id="SSF46785">
    <property type="entry name" value="Winged helix' DNA-binding domain"/>
    <property type="match status" value="1"/>
</dbReference>
<dbReference type="Gene3D" id="1.10.10.10">
    <property type="entry name" value="Winged helix-like DNA-binding domain superfamily/Winged helix DNA-binding domain"/>
    <property type="match status" value="1"/>
</dbReference>
<dbReference type="InterPro" id="IPR036388">
    <property type="entry name" value="WH-like_DNA-bd_sf"/>
</dbReference>
<evidence type="ECO:0000313" key="6">
    <source>
        <dbReference type="Proteomes" id="UP000380867"/>
    </source>
</evidence>
<dbReference type="AlphaFoldDB" id="A0A5M4FFN2"/>
<dbReference type="Pfam" id="PF00392">
    <property type="entry name" value="GntR"/>
    <property type="match status" value="1"/>
</dbReference>
<dbReference type="Gene3D" id="3.40.1410.10">
    <property type="entry name" value="Chorismate lyase-like"/>
    <property type="match status" value="1"/>
</dbReference>
<evidence type="ECO:0000256" key="1">
    <source>
        <dbReference type="ARBA" id="ARBA00023015"/>
    </source>
</evidence>
<dbReference type="InterPro" id="IPR000524">
    <property type="entry name" value="Tscrpt_reg_HTH_GntR"/>
</dbReference>
<dbReference type="PRINTS" id="PR00035">
    <property type="entry name" value="HTHGNTR"/>
</dbReference>
<keyword evidence="2" id="KW-0238">DNA-binding</keyword>
<comment type="caution">
    <text evidence="5">The sequence shown here is derived from an EMBL/GenBank/DDBJ whole genome shotgun (WGS) entry which is preliminary data.</text>
</comment>
<proteinExistence type="predicted"/>
<keyword evidence="1" id="KW-0805">Transcription regulation</keyword>
<dbReference type="RefSeq" id="WP_149689464.1">
    <property type="nucleotide sequence ID" value="NZ_SDPQ02000002.1"/>
</dbReference>
<evidence type="ECO:0000256" key="2">
    <source>
        <dbReference type="ARBA" id="ARBA00023125"/>
    </source>
</evidence>
<dbReference type="GO" id="GO:0003700">
    <property type="term" value="F:DNA-binding transcription factor activity"/>
    <property type="evidence" value="ECO:0007669"/>
    <property type="project" value="InterPro"/>
</dbReference>
<dbReference type="PANTHER" id="PTHR44846:SF1">
    <property type="entry name" value="MANNOSYL-D-GLYCERATE TRANSPORT_METABOLISM SYSTEM REPRESSOR MNGR-RELATED"/>
    <property type="match status" value="1"/>
</dbReference>
<dbReference type="GO" id="GO:0045892">
    <property type="term" value="P:negative regulation of DNA-templated transcription"/>
    <property type="evidence" value="ECO:0007669"/>
    <property type="project" value="TreeGrafter"/>
</dbReference>
<dbReference type="SMART" id="SM00866">
    <property type="entry name" value="UTRA"/>
    <property type="match status" value="1"/>
</dbReference>
<keyword evidence="6" id="KW-1185">Reference proteome</keyword>
<dbReference type="InterPro" id="IPR036390">
    <property type="entry name" value="WH_DNA-bd_sf"/>
</dbReference>
<dbReference type="InterPro" id="IPR028978">
    <property type="entry name" value="Chorismate_lyase_/UTRA_dom_sf"/>
</dbReference>
<protein>
    <submittedName>
        <fullName evidence="5">GntR family transcriptional regulator</fullName>
    </submittedName>
</protein>
<reference evidence="5" key="1">
    <citation type="submission" date="2019-09" db="EMBL/GenBank/DDBJ databases">
        <authorList>
            <person name="Li J."/>
        </authorList>
    </citation>
    <scope>NUCLEOTIDE SEQUENCE [LARGE SCALE GENOMIC DNA]</scope>
    <source>
        <strain evidence="5">JCM 14732</strain>
    </source>
</reference>
<feature type="domain" description="HTH gntR-type" evidence="4">
    <location>
        <begin position="7"/>
        <end position="74"/>
    </location>
</feature>
<name>A0A5M4FFN2_9ACTN</name>
<keyword evidence="3" id="KW-0804">Transcription</keyword>
<dbReference type="InterPro" id="IPR011663">
    <property type="entry name" value="UTRA"/>
</dbReference>
<dbReference type="Proteomes" id="UP000380867">
    <property type="component" value="Unassembled WGS sequence"/>
</dbReference>
<sequence length="241" mass="26367">MLNDSLLPKHVQLRAALLKTIEDELQPGAMIPSERDLTTRYDVSRATVRAAISSLVNEGRLTTVPGRGTVVTRPRVESNLHLASFTQDMRQRGHRPSTEVLSAAVVEAGEATAKALGISPGDSVWEIERLRLADDEPMAHEVSWYPEAIVPALGDEDLSGSIYAILEATYGVVITDAHQTTWAEQAGHTYAHLLEVGETAPVMVFDRVGSSHEGPVEQTISRYRGDRYQLSMSLQRGPSAR</sequence>
<dbReference type="GO" id="GO:0003677">
    <property type="term" value="F:DNA binding"/>
    <property type="evidence" value="ECO:0007669"/>
    <property type="project" value="UniProtKB-KW"/>
</dbReference>
<dbReference type="OrthoDB" id="8584262at2"/>
<organism evidence="5 6">
    <name type="scientific">Aeromicrobium ginsengisoli</name>
    <dbReference type="NCBI Taxonomy" id="363867"/>
    <lineage>
        <taxon>Bacteria</taxon>
        <taxon>Bacillati</taxon>
        <taxon>Actinomycetota</taxon>
        <taxon>Actinomycetes</taxon>
        <taxon>Propionibacteriales</taxon>
        <taxon>Nocardioidaceae</taxon>
        <taxon>Aeromicrobium</taxon>
    </lineage>
</organism>
<dbReference type="PANTHER" id="PTHR44846">
    <property type="entry name" value="MANNOSYL-D-GLYCERATE TRANSPORT/METABOLISM SYSTEM REPRESSOR MNGR-RELATED"/>
    <property type="match status" value="1"/>
</dbReference>
<dbReference type="SMART" id="SM00345">
    <property type="entry name" value="HTH_GNTR"/>
    <property type="match status" value="1"/>
</dbReference>
<dbReference type="SUPFAM" id="SSF64288">
    <property type="entry name" value="Chorismate lyase-like"/>
    <property type="match status" value="1"/>
</dbReference>
<dbReference type="Pfam" id="PF07702">
    <property type="entry name" value="UTRA"/>
    <property type="match status" value="1"/>
</dbReference>
<evidence type="ECO:0000259" key="4">
    <source>
        <dbReference type="PROSITE" id="PS50949"/>
    </source>
</evidence>
<accession>A0A5M4FFN2</accession>
<dbReference type="EMBL" id="SDPQ02000002">
    <property type="protein sequence ID" value="KAA1398029.1"/>
    <property type="molecule type" value="Genomic_DNA"/>
</dbReference>
<dbReference type="PROSITE" id="PS50949">
    <property type="entry name" value="HTH_GNTR"/>
    <property type="match status" value="1"/>
</dbReference>
<gene>
    <name evidence="5" type="ORF">ESP70_011910</name>
</gene>